<organism evidence="1 2">
    <name type="scientific">Erwinia papayae</name>
    <dbReference type="NCBI Taxonomy" id="206499"/>
    <lineage>
        <taxon>Bacteria</taxon>
        <taxon>Pseudomonadati</taxon>
        <taxon>Pseudomonadota</taxon>
        <taxon>Gammaproteobacteria</taxon>
        <taxon>Enterobacterales</taxon>
        <taxon>Erwiniaceae</taxon>
        <taxon>Erwinia</taxon>
    </lineage>
</organism>
<dbReference type="PROSITE" id="PS51257">
    <property type="entry name" value="PROKAR_LIPOPROTEIN"/>
    <property type="match status" value="1"/>
</dbReference>
<protein>
    <recommendedName>
        <fullName evidence="3">Outer membrane lipoprotein</fullName>
    </recommendedName>
</protein>
<dbReference type="RefSeq" id="WP_261641187.1">
    <property type="nucleotide sequence ID" value="NZ_JBFKZN010000005.1"/>
</dbReference>
<dbReference type="EMBL" id="JBFKZN010000005">
    <property type="protein sequence ID" value="MEW5289876.1"/>
    <property type="molecule type" value="Genomic_DNA"/>
</dbReference>
<dbReference type="Proteomes" id="UP001554567">
    <property type="component" value="Unassembled WGS sequence"/>
</dbReference>
<comment type="caution">
    <text evidence="1">The sequence shown here is derived from an EMBL/GenBank/DDBJ whole genome shotgun (WGS) entry which is preliminary data.</text>
</comment>
<evidence type="ECO:0000313" key="1">
    <source>
        <dbReference type="EMBL" id="MEW5289876.1"/>
    </source>
</evidence>
<reference evidence="1 2" key="1">
    <citation type="submission" date="2024-07" db="EMBL/GenBank/DDBJ databases">
        <authorList>
            <person name="Dulla G.F.J."/>
            <person name="Delorm J.G."/>
        </authorList>
    </citation>
    <scope>NUCLEOTIDE SEQUENCE [LARGE SCALE GENOMIC DNA]</scope>
    <source>
        <strain evidence="1 2">JGD 233</strain>
    </source>
</reference>
<proteinExistence type="predicted"/>
<evidence type="ECO:0000313" key="2">
    <source>
        <dbReference type="Proteomes" id="UP001554567"/>
    </source>
</evidence>
<gene>
    <name evidence="1" type="ORF">ABW286_11885</name>
</gene>
<evidence type="ECO:0008006" key="3">
    <source>
        <dbReference type="Google" id="ProtNLM"/>
    </source>
</evidence>
<sequence length="118" mass="12576">MKKNHSLSVMLTVLFVTLTTGCTHIGMELYGRLKPAPGAEEVKESFVKSMNISPEKVTISNIKGKEGNGAGLTGASAKNYTFDATINGKTKNCSLTQLVNGDLYMTGCTVKNAAVSNW</sequence>
<keyword evidence="2" id="KW-1185">Reference proteome</keyword>
<name>A0ABV3N220_9GAMM</name>
<accession>A0ABV3N220</accession>